<dbReference type="EMBL" id="JAUDFV010000149">
    <property type="protein sequence ID" value="KAL2719481.1"/>
    <property type="molecule type" value="Genomic_DNA"/>
</dbReference>
<comment type="caution">
    <text evidence="2">The sequence shown here is derived from an EMBL/GenBank/DDBJ whole genome shotgun (WGS) entry which is preliminary data.</text>
</comment>
<feature type="compositionally biased region" description="Acidic residues" evidence="1">
    <location>
        <begin position="108"/>
        <end position="127"/>
    </location>
</feature>
<evidence type="ECO:0000313" key="2">
    <source>
        <dbReference type="EMBL" id="KAL2719481.1"/>
    </source>
</evidence>
<dbReference type="Proteomes" id="UP001607302">
    <property type="component" value="Unassembled WGS sequence"/>
</dbReference>
<feature type="region of interest" description="Disordered" evidence="1">
    <location>
        <begin position="101"/>
        <end position="127"/>
    </location>
</feature>
<evidence type="ECO:0000256" key="1">
    <source>
        <dbReference type="SAM" id="MobiDB-lite"/>
    </source>
</evidence>
<reference evidence="2 3" key="1">
    <citation type="journal article" date="2024" name="Ann. Entomol. Soc. Am.">
        <title>Genomic analyses of the southern and eastern yellowjacket wasps (Hymenoptera: Vespidae) reveal evolutionary signatures of social life.</title>
        <authorList>
            <person name="Catto M.A."/>
            <person name="Caine P.B."/>
            <person name="Orr S.E."/>
            <person name="Hunt B.G."/>
            <person name="Goodisman M.A.D."/>
        </authorList>
    </citation>
    <scope>NUCLEOTIDE SEQUENCE [LARGE SCALE GENOMIC DNA]</scope>
    <source>
        <strain evidence="2">233</strain>
        <tissue evidence="2">Head and thorax</tissue>
    </source>
</reference>
<evidence type="ECO:0000313" key="3">
    <source>
        <dbReference type="Proteomes" id="UP001607302"/>
    </source>
</evidence>
<proteinExistence type="predicted"/>
<protein>
    <submittedName>
        <fullName evidence="2">Uncharacterized protein</fullName>
    </submittedName>
</protein>
<name>A0ABD2AGE8_VESSQ</name>
<gene>
    <name evidence="2" type="ORF">V1478_010943</name>
</gene>
<sequence length="127" mass="14526">MEICRNVYRHSWIQIKRFRASTPGGFIGGKFKKPRSVTGTVQDHNAFNFGEESVGSRMAGVTSKKSLAKAPPRTISLIRKMRETDTAPCYPLVESKRGKRREFVLDEEKGEDEEDEEDEEEWDWGTG</sequence>
<organism evidence="2 3">
    <name type="scientific">Vespula squamosa</name>
    <name type="common">Southern yellow jacket</name>
    <name type="synonym">Wasp</name>
    <dbReference type="NCBI Taxonomy" id="30214"/>
    <lineage>
        <taxon>Eukaryota</taxon>
        <taxon>Metazoa</taxon>
        <taxon>Ecdysozoa</taxon>
        <taxon>Arthropoda</taxon>
        <taxon>Hexapoda</taxon>
        <taxon>Insecta</taxon>
        <taxon>Pterygota</taxon>
        <taxon>Neoptera</taxon>
        <taxon>Endopterygota</taxon>
        <taxon>Hymenoptera</taxon>
        <taxon>Apocrita</taxon>
        <taxon>Aculeata</taxon>
        <taxon>Vespoidea</taxon>
        <taxon>Vespidae</taxon>
        <taxon>Vespinae</taxon>
        <taxon>Vespula</taxon>
    </lineage>
</organism>
<dbReference type="AlphaFoldDB" id="A0ABD2AGE8"/>
<keyword evidence="3" id="KW-1185">Reference proteome</keyword>
<accession>A0ABD2AGE8</accession>